<dbReference type="eggNOG" id="COG0515">
    <property type="taxonomic scope" value="Bacteria"/>
</dbReference>
<dbReference type="CDD" id="cd16383">
    <property type="entry name" value="GUN4"/>
    <property type="match status" value="1"/>
</dbReference>
<dbReference type="PANTHER" id="PTHR34800:SF1">
    <property type="entry name" value="TETRAPYRROLE-BINDING PROTEIN, CHLOROPLASTIC"/>
    <property type="match status" value="1"/>
</dbReference>
<dbReference type="KEGG" id="ter:Tery_3945"/>
<evidence type="ECO:0000259" key="1">
    <source>
        <dbReference type="Pfam" id="PF05419"/>
    </source>
</evidence>
<proteinExistence type="predicted"/>
<name>Q10XQ0_TRIEI</name>
<dbReference type="InterPro" id="IPR008629">
    <property type="entry name" value="GUN4-like"/>
</dbReference>
<dbReference type="AlphaFoldDB" id="Q10XQ0"/>
<evidence type="ECO:0000313" key="2">
    <source>
        <dbReference type="EMBL" id="ABG52974.1"/>
    </source>
</evidence>
<dbReference type="Gene3D" id="1.10.10.1770">
    <property type="entry name" value="Gun4-like"/>
    <property type="match status" value="1"/>
</dbReference>
<organism evidence="2">
    <name type="scientific">Trichodesmium erythraeum (strain IMS101)</name>
    <dbReference type="NCBI Taxonomy" id="203124"/>
    <lineage>
        <taxon>Bacteria</taxon>
        <taxon>Bacillati</taxon>
        <taxon>Cyanobacteriota</taxon>
        <taxon>Cyanophyceae</taxon>
        <taxon>Oscillatoriophycideae</taxon>
        <taxon>Oscillatoriales</taxon>
        <taxon>Microcoleaceae</taxon>
        <taxon>Trichodesmium</taxon>
    </lineage>
</organism>
<dbReference type="Gene3D" id="1.25.40.620">
    <property type="match status" value="1"/>
</dbReference>
<dbReference type="Pfam" id="PF05419">
    <property type="entry name" value="GUN4"/>
    <property type="match status" value="1"/>
</dbReference>
<sequence>MLCPICGTEYLETVPESCSICEWNLTSESAFFATAEIYQKKEQAQLNWARKTWQMLQAKEHSSHHNHNSGLPNVAADKINDKQNYLAIQKQLDQIQAQLHQATIERLQLHSQLEWVLYHLEQLNSETLAQTLYRIDEKLHSIPTPEPPMSEVGINYNPLINLLAARKWRKADELTWELLLQATLREEEGWLHLADIENFPCTDLCTINWLWEYYSDGLFGLNTQQRIWESVSGQYEDFCDRLGWRDGENWKYYDELSFNLEAPEGHLPIIIWRRRACYGVGQMMAGETFLALRRRVTTCTGMTTD</sequence>
<dbReference type="STRING" id="203124.Tery_3945"/>
<gene>
    <name evidence="2" type="ordered locus">Tery_3945</name>
</gene>
<dbReference type="InterPro" id="IPR037215">
    <property type="entry name" value="GUN4-like_sf"/>
</dbReference>
<dbReference type="EMBL" id="CP000393">
    <property type="protein sequence ID" value="ABG52974.1"/>
    <property type="molecule type" value="Genomic_DNA"/>
</dbReference>
<protein>
    <submittedName>
        <fullName evidence="2">GUN4-like</fullName>
    </submittedName>
</protein>
<dbReference type="HOGENOM" id="CLU_037600_0_0_3"/>
<feature type="domain" description="GUN4-like" evidence="1">
    <location>
        <begin position="150"/>
        <end position="270"/>
    </location>
</feature>
<dbReference type="GO" id="GO:0046906">
    <property type="term" value="F:tetrapyrrole binding"/>
    <property type="evidence" value="ECO:0007669"/>
    <property type="project" value="TreeGrafter"/>
</dbReference>
<dbReference type="SUPFAM" id="SSF140869">
    <property type="entry name" value="GUN4-like"/>
    <property type="match status" value="1"/>
</dbReference>
<reference evidence="2" key="1">
    <citation type="submission" date="2006-06" db="EMBL/GenBank/DDBJ databases">
        <title>Complete sequence of Trichodesmium erythraeum IMS101.</title>
        <authorList>
            <consortium name="US DOE Joint Genome Institute"/>
            <person name="Copeland A."/>
            <person name="Lucas S."/>
            <person name="Lapidus A."/>
            <person name="Barry K."/>
            <person name="Detter J.C."/>
            <person name="Glavina del Rio T."/>
            <person name="Hammon N."/>
            <person name="Israni S."/>
            <person name="Dalin E."/>
            <person name="Tice H."/>
            <person name="Pitluck S."/>
            <person name="Kiss H."/>
            <person name="Munk A.C."/>
            <person name="Brettin T."/>
            <person name="Bruce D."/>
            <person name="Han C."/>
            <person name="Tapia R."/>
            <person name="Gilna P."/>
            <person name="Schmutz J."/>
            <person name="Larimer F."/>
            <person name="Land M."/>
            <person name="Hauser L."/>
            <person name="Kyrpides N."/>
            <person name="Kim E."/>
            <person name="Richardson P."/>
        </authorList>
    </citation>
    <scope>NUCLEOTIDE SEQUENCE [LARGE SCALE GENOMIC DNA]</scope>
    <source>
        <strain evidence="2">IMS101</strain>
    </source>
</reference>
<dbReference type="PANTHER" id="PTHR34800">
    <property type="entry name" value="TETRAPYRROLE-BINDING PROTEIN, CHLOROPLASTIC"/>
    <property type="match status" value="1"/>
</dbReference>
<dbReference type="RefSeq" id="WP_011613304.1">
    <property type="nucleotide sequence ID" value="NC_008312.1"/>
</dbReference>
<accession>Q10XQ0</accession>